<evidence type="ECO:0000256" key="6">
    <source>
        <dbReference type="ARBA" id="ARBA00023033"/>
    </source>
</evidence>
<dbReference type="OrthoDB" id="1844152at2759"/>
<dbReference type="PROSITE" id="PS00086">
    <property type="entry name" value="CYTOCHROME_P450"/>
    <property type="match status" value="1"/>
</dbReference>
<gene>
    <name evidence="10" type="ORF">BD289DRAFT_241094</name>
</gene>
<keyword evidence="3 7" id="KW-0479">Metal-binding</keyword>
<dbReference type="SUPFAM" id="SSF48264">
    <property type="entry name" value="Cytochrome P450"/>
    <property type="match status" value="1"/>
</dbReference>
<organism evidence="10 11">
    <name type="scientific">Coniella lustricola</name>
    <dbReference type="NCBI Taxonomy" id="2025994"/>
    <lineage>
        <taxon>Eukaryota</taxon>
        <taxon>Fungi</taxon>
        <taxon>Dikarya</taxon>
        <taxon>Ascomycota</taxon>
        <taxon>Pezizomycotina</taxon>
        <taxon>Sordariomycetes</taxon>
        <taxon>Sordariomycetidae</taxon>
        <taxon>Diaporthales</taxon>
        <taxon>Schizoparmaceae</taxon>
        <taxon>Coniella</taxon>
    </lineage>
</organism>
<keyword evidence="9" id="KW-0472">Membrane</keyword>
<evidence type="ECO:0000313" key="10">
    <source>
        <dbReference type="EMBL" id="PSR87239.1"/>
    </source>
</evidence>
<keyword evidence="5 7" id="KW-0408">Iron</keyword>
<dbReference type="GO" id="GO:0016705">
    <property type="term" value="F:oxidoreductase activity, acting on paired donors, with incorporation or reduction of molecular oxygen"/>
    <property type="evidence" value="ECO:0007669"/>
    <property type="project" value="InterPro"/>
</dbReference>
<evidence type="ECO:0000256" key="7">
    <source>
        <dbReference type="PIRSR" id="PIRSR602403-1"/>
    </source>
</evidence>
<dbReference type="CDD" id="cd11041">
    <property type="entry name" value="CYP503A1-like"/>
    <property type="match status" value="1"/>
</dbReference>
<sequence>MALAEVASAAVERLSTQWPFVLSALLVFAAAWFMQSLFKQDPLSKIPFIGAEVGDESKRLTAFLQDAKAMYAQGYKKFKQGMFRLTTTRESPMVVLSPRFLNELKDLPDDVLSFSGAIDEIMHPAFTNVKSDRQIIPHIVKRDLTPGLNRLNPVVAEEVDLAFQEEIPQTTEWTSVPLNKHLLRIVSKVSGRIFVGPELCRTDEYVDISINYTLEVNNATQAISAMKPSERAAKGEDLPEVKALKAREKRAQEFIRPLVEARKKAIKNDPDFQKPDDILQWLLDDGQAKYGEQAVQELTEVQLGLTFAAIHTTTISTTNAFYTLATMPELISELREEVRSVLNEYGTFTTNALQRMKKLDSFLKESMRVHPLGWSSFLRKVLKPFVLSNGQVIPAGCIIEVPSYNHMHDPEVIENPEQFDALRWYRRREAQELEGSHKGSAAATNQLVSVSSVALNFGYGRHACPGRFFAANEIKMIVGRAVLDYDFKLPDGETQRYKNFELAGACIPDPTKNLMFKRATI</sequence>
<keyword evidence="9" id="KW-0812">Transmembrane</keyword>
<dbReference type="InterPro" id="IPR001128">
    <property type="entry name" value="Cyt_P450"/>
</dbReference>
<evidence type="ECO:0000256" key="2">
    <source>
        <dbReference type="ARBA" id="ARBA00010617"/>
    </source>
</evidence>
<dbReference type="PANTHER" id="PTHR46206">
    <property type="entry name" value="CYTOCHROME P450"/>
    <property type="match status" value="1"/>
</dbReference>
<dbReference type="Pfam" id="PF00067">
    <property type="entry name" value="p450"/>
    <property type="match status" value="1"/>
</dbReference>
<dbReference type="Gene3D" id="1.10.630.10">
    <property type="entry name" value="Cytochrome P450"/>
    <property type="match status" value="1"/>
</dbReference>
<comment type="similarity">
    <text evidence="2 8">Belongs to the cytochrome P450 family.</text>
</comment>
<evidence type="ECO:0000256" key="5">
    <source>
        <dbReference type="ARBA" id="ARBA00023004"/>
    </source>
</evidence>
<keyword evidence="11" id="KW-1185">Reference proteome</keyword>
<dbReference type="InParanoid" id="A0A2T3A9I4"/>
<evidence type="ECO:0000256" key="3">
    <source>
        <dbReference type="ARBA" id="ARBA00022723"/>
    </source>
</evidence>
<comment type="cofactor">
    <cofactor evidence="1 7">
        <name>heme</name>
        <dbReference type="ChEBI" id="CHEBI:30413"/>
    </cofactor>
</comment>
<dbReference type="Proteomes" id="UP000241462">
    <property type="component" value="Unassembled WGS sequence"/>
</dbReference>
<dbReference type="InterPro" id="IPR002403">
    <property type="entry name" value="Cyt_P450_E_grp-IV"/>
</dbReference>
<keyword evidence="4 8" id="KW-0560">Oxidoreductase</keyword>
<dbReference type="AlphaFoldDB" id="A0A2T3A9I4"/>
<evidence type="ECO:0000256" key="1">
    <source>
        <dbReference type="ARBA" id="ARBA00001971"/>
    </source>
</evidence>
<evidence type="ECO:0000256" key="4">
    <source>
        <dbReference type="ARBA" id="ARBA00023002"/>
    </source>
</evidence>
<dbReference type="GO" id="GO:0005506">
    <property type="term" value="F:iron ion binding"/>
    <property type="evidence" value="ECO:0007669"/>
    <property type="project" value="InterPro"/>
</dbReference>
<feature type="transmembrane region" description="Helical" evidence="9">
    <location>
        <begin position="20"/>
        <end position="38"/>
    </location>
</feature>
<dbReference type="GO" id="GO:0004497">
    <property type="term" value="F:monooxygenase activity"/>
    <property type="evidence" value="ECO:0007669"/>
    <property type="project" value="UniProtKB-KW"/>
</dbReference>
<feature type="binding site" description="axial binding residue" evidence="7">
    <location>
        <position position="464"/>
    </location>
    <ligand>
        <name>heme</name>
        <dbReference type="ChEBI" id="CHEBI:30413"/>
    </ligand>
    <ligandPart>
        <name>Fe</name>
        <dbReference type="ChEBI" id="CHEBI:18248"/>
    </ligandPart>
</feature>
<dbReference type="InterPro" id="IPR017972">
    <property type="entry name" value="Cyt_P450_CS"/>
</dbReference>
<evidence type="ECO:0000313" key="11">
    <source>
        <dbReference type="Proteomes" id="UP000241462"/>
    </source>
</evidence>
<keyword evidence="9" id="KW-1133">Transmembrane helix</keyword>
<protein>
    <submittedName>
        <fullName evidence="10">Ent-kaurene oxidase</fullName>
    </submittedName>
</protein>
<dbReference type="InterPro" id="IPR036396">
    <property type="entry name" value="Cyt_P450_sf"/>
</dbReference>
<evidence type="ECO:0000256" key="8">
    <source>
        <dbReference type="RuleBase" id="RU000461"/>
    </source>
</evidence>
<reference evidence="10 11" key="1">
    <citation type="journal article" date="2018" name="Mycol. Prog.">
        <title>Coniella lustricola, a new species from submerged detritus.</title>
        <authorList>
            <person name="Raudabaugh D.B."/>
            <person name="Iturriaga T."/>
            <person name="Carver A."/>
            <person name="Mondo S."/>
            <person name="Pangilinan J."/>
            <person name="Lipzen A."/>
            <person name="He G."/>
            <person name="Amirebrahimi M."/>
            <person name="Grigoriev I.V."/>
            <person name="Miller A.N."/>
        </authorList>
    </citation>
    <scope>NUCLEOTIDE SEQUENCE [LARGE SCALE GENOMIC DNA]</scope>
    <source>
        <strain evidence="10 11">B22-T-1</strain>
    </source>
</reference>
<dbReference type="PRINTS" id="PR00465">
    <property type="entry name" value="EP450IV"/>
</dbReference>
<dbReference type="EMBL" id="KZ678431">
    <property type="protein sequence ID" value="PSR87239.1"/>
    <property type="molecule type" value="Genomic_DNA"/>
</dbReference>
<proteinExistence type="inferred from homology"/>
<keyword evidence="7 8" id="KW-0349">Heme</keyword>
<dbReference type="PANTHER" id="PTHR46206:SF7">
    <property type="entry name" value="P450, PUTATIVE (EUROFUNG)-RELATED"/>
    <property type="match status" value="1"/>
</dbReference>
<dbReference type="STRING" id="2025994.A0A2T3A9I4"/>
<name>A0A2T3A9I4_9PEZI</name>
<dbReference type="GO" id="GO:0020037">
    <property type="term" value="F:heme binding"/>
    <property type="evidence" value="ECO:0007669"/>
    <property type="project" value="InterPro"/>
</dbReference>
<evidence type="ECO:0000256" key="9">
    <source>
        <dbReference type="SAM" id="Phobius"/>
    </source>
</evidence>
<keyword evidence="6 8" id="KW-0503">Monooxygenase</keyword>
<accession>A0A2T3A9I4</accession>